<evidence type="ECO:0000256" key="1">
    <source>
        <dbReference type="ARBA" id="ARBA00004496"/>
    </source>
</evidence>
<dbReference type="InterPro" id="IPR057656">
    <property type="entry name" value="CEP63/Deup1_CC"/>
</dbReference>
<evidence type="ECO:0000259" key="11">
    <source>
        <dbReference type="Pfam" id="PF25771"/>
    </source>
</evidence>
<comment type="similarity">
    <text evidence="2">Belongs to the CEP63 family.</text>
</comment>
<keyword evidence="13" id="KW-1185">Reference proteome</keyword>
<name>A0A087QJ47_APTFO</name>
<feature type="domain" description="CEP63/Deup1 CEP152 binding coiled coil" evidence="11">
    <location>
        <begin position="529"/>
        <end position="563"/>
    </location>
</feature>
<feature type="coiled-coil region" evidence="8">
    <location>
        <begin position="210"/>
        <end position="258"/>
    </location>
</feature>
<evidence type="ECO:0000256" key="4">
    <source>
        <dbReference type="ARBA" id="ARBA00022490"/>
    </source>
</evidence>
<sequence>MSRASPCEAELQELVHQIDIMVNSKKVEWERKMKTLEAKMDIQDKELASAQSKLDQKGQEVGLLRQKLEDLQKTKYEMAQNYETQLQALKSQFSKLTHSYEKLQSHQLKQKKVESREKYEESLETSSELSNLYKKLEEFKAKSREWDKKGTICQNYLVYLDAQQKILSEKCNLFQKQTQNYQFQISNKKQNQEEVITYGQPKSEKDDVIIEKLKAIVNEIAINKNKLEEENLKLREDLKMYQNQCQNMEAGFSEMRNELQSRDALWRRIQLECQQLHTELLKISEYKDMQEIQIKHQSSCVQLTEQLENKNTDLLLLAQSQEHQREELNKIRNHLYREEQSHRSEQERMKTEISDLTEELHQKEITIATIMEKASLLERQLKMELEIKDKLLAKQQLLDFRYKVIKSENTHLKEMVENQECKSSMSIDLSNKEHGNFTASIHKLEHETVRLQNSLVKLQNDTETSILGRMDTYGETEHSYQTHSKMHEKEESLINTHSPPPFCQKCQTEKPDHKASSPPEMSFLATTEKFLQEEEKHTREFEERLNSHLEELQRHSENTLKKYARIQQSRHT</sequence>
<feature type="domain" description="CEP63/Deup1 N-terminal" evidence="10">
    <location>
        <begin position="5"/>
        <end position="263"/>
    </location>
</feature>
<gene>
    <name evidence="12" type="ORF">AS27_14238</name>
</gene>
<keyword evidence="5" id="KW-0970">Cilium biogenesis/degradation</keyword>
<accession>A0A087QJ47</accession>
<evidence type="ECO:0000256" key="6">
    <source>
        <dbReference type="ARBA" id="ARBA00023054"/>
    </source>
</evidence>
<evidence type="ECO:0000256" key="9">
    <source>
        <dbReference type="SAM" id="MobiDB-lite"/>
    </source>
</evidence>
<evidence type="ECO:0000259" key="10">
    <source>
        <dbReference type="Pfam" id="PF17045"/>
    </source>
</evidence>
<dbReference type="GO" id="GO:0007099">
    <property type="term" value="P:centriole replication"/>
    <property type="evidence" value="ECO:0007669"/>
    <property type="project" value="TreeGrafter"/>
</dbReference>
<keyword evidence="6 8" id="KW-0175">Coiled coil</keyword>
<organism evidence="12 13">
    <name type="scientific">Aptenodytes forsteri</name>
    <name type="common">Emperor penguin</name>
    <dbReference type="NCBI Taxonomy" id="9233"/>
    <lineage>
        <taxon>Eukaryota</taxon>
        <taxon>Metazoa</taxon>
        <taxon>Chordata</taxon>
        <taxon>Craniata</taxon>
        <taxon>Vertebrata</taxon>
        <taxon>Euteleostomi</taxon>
        <taxon>Archelosauria</taxon>
        <taxon>Archosauria</taxon>
        <taxon>Dinosauria</taxon>
        <taxon>Saurischia</taxon>
        <taxon>Theropoda</taxon>
        <taxon>Coelurosauria</taxon>
        <taxon>Aves</taxon>
        <taxon>Neognathae</taxon>
        <taxon>Neoaves</taxon>
        <taxon>Aequornithes</taxon>
        <taxon>Sphenisciformes</taxon>
        <taxon>Spheniscidae</taxon>
        <taxon>Aptenodytes</taxon>
    </lineage>
</organism>
<protein>
    <recommendedName>
        <fullName evidence="3">Deuterosome assembly protein 1</fullName>
    </recommendedName>
    <alternativeName>
        <fullName evidence="7">Coiled-coil domain-containing protein 67</fullName>
    </alternativeName>
</protein>
<dbReference type="PANTHER" id="PTHR18875">
    <property type="entry name" value="SARCOMA ANTIGEN NY-SAR-24/CYTOSKELETAL PROTEIN SOJO"/>
    <property type="match status" value="1"/>
</dbReference>
<feature type="region of interest" description="Disordered" evidence="9">
    <location>
        <begin position="550"/>
        <end position="572"/>
    </location>
</feature>
<dbReference type="EMBL" id="KL225649">
    <property type="protein sequence ID" value="KFM01251.1"/>
    <property type="molecule type" value="Genomic_DNA"/>
</dbReference>
<reference evidence="12 13" key="1">
    <citation type="submission" date="2014-04" db="EMBL/GenBank/DDBJ databases">
        <title>Genome evolution of avian class.</title>
        <authorList>
            <person name="Zhang G."/>
            <person name="Li C."/>
        </authorList>
    </citation>
    <scope>NUCLEOTIDE SEQUENCE [LARGE SCALE GENOMIC DNA]</scope>
    <source>
        <strain evidence="12">BGI_AS27</strain>
    </source>
</reference>
<feature type="coiled-coil region" evidence="8">
    <location>
        <begin position="318"/>
        <end position="373"/>
    </location>
</feature>
<proteinExistence type="inferred from homology"/>
<evidence type="ECO:0000313" key="13">
    <source>
        <dbReference type="Proteomes" id="UP000053286"/>
    </source>
</evidence>
<comment type="subcellular location">
    <subcellularLocation>
        <location evidence="1">Cytoplasm</location>
    </subcellularLocation>
</comment>
<dbReference type="GO" id="GO:0098535">
    <property type="term" value="P:de novo centriole assembly involved in multi-ciliated epithelial cell differentiation"/>
    <property type="evidence" value="ECO:0007669"/>
    <property type="project" value="TreeGrafter"/>
</dbReference>
<dbReference type="Pfam" id="PF17045">
    <property type="entry name" value="CEP63"/>
    <property type="match status" value="1"/>
</dbReference>
<dbReference type="AlphaFoldDB" id="A0A087QJ47"/>
<feature type="compositionally biased region" description="Basic residues" evidence="9">
    <location>
        <begin position="562"/>
        <end position="572"/>
    </location>
</feature>
<feature type="compositionally biased region" description="Basic and acidic residues" evidence="9">
    <location>
        <begin position="550"/>
        <end position="560"/>
    </location>
</feature>
<dbReference type="STRING" id="9233.A0A087QJ47"/>
<evidence type="ECO:0000313" key="12">
    <source>
        <dbReference type="EMBL" id="KFM01251.1"/>
    </source>
</evidence>
<dbReference type="GO" id="GO:0005814">
    <property type="term" value="C:centriole"/>
    <property type="evidence" value="ECO:0007669"/>
    <property type="project" value="TreeGrafter"/>
</dbReference>
<dbReference type="GO" id="GO:0005737">
    <property type="term" value="C:cytoplasm"/>
    <property type="evidence" value="ECO:0007669"/>
    <property type="project" value="UniProtKB-SubCell"/>
</dbReference>
<evidence type="ECO:0000256" key="3">
    <source>
        <dbReference type="ARBA" id="ARBA00019105"/>
    </source>
</evidence>
<evidence type="ECO:0000256" key="2">
    <source>
        <dbReference type="ARBA" id="ARBA00007181"/>
    </source>
</evidence>
<dbReference type="PANTHER" id="PTHR18875:SF5">
    <property type="entry name" value="DEUTEROSOME ASSEMBLY PROTEIN 1"/>
    <property type="match status" value="1"/>
</dbReference>
<dbReference type="GO" id="GO:0030030">
    <property type="term" value="P:cell projection organization"/>
    <property type="evidence" value="ECO:0007669"/>
    <property type="project" value="UniProtKB-KW"/>
</dbReference>
<evidence type="ECO:0000256" key="5">
    <source>
        <dbReference type="ARBA" id="ARBA00022794"/>
    </source>
</evidence>
<dbReference type="Pfam" id="PF25771">
    <property type="entry name" value="CC_CEP152-bind"/>
    <property type="match status" value="1"/>
</dbReference>
<dbReference type="GO" id="GO:0098536">
    <property type="term" value="C:deuterosome"/>
    <property type="evidence" value="ECO:0007669"/>
    <property type="project" value="TreeGrafter"/>
</dbReference>
<keyword evidence="4" id="KW-0963">Cytoplasm</keyword>
<evidence type="ECO:0000256" key="8">
    <source>
        <dbReference type="SAM" id="Coils"/>
    </source>
</evidence>
<evidence type="ECO:0000256" key="7">
    <source>
        <dbReference type="ARBA" id="ARBA00030704"/>
    </source>
</evidence>
<feature type="coiled-coil region" evidence="8">
    <location>
        <begin position="26"/>
        <end position="99"/>
    </location>
</feature>
<dbReference type="Proteomes" id="UP000053286">
    <property type="component" value="Unassembled WGS sequence"/>
</dbReference>
<dbReference type="InterPro" id="IPR031470">
    <property type="entry name" value="CEP63/Deup1_N"/>
</dbReference>